<comment type="caution">
    <text evidence="7">The sequence shown here is derived from an EMBL/GenBank/DDBJ whole genome shotgun (WGS) entry which is preliminary data.</text>
</comment>
<evidence type="ECO:0000256" key="4">
    <source>
        <dbReference type="SAM" id="MobiDB-lite"/>
    </source>
</evidence>
<dbReference type="InterPro" id="IPR006311">
    <property type="entry name" value="TAT_signal"/>
</dbReference>
<dbReference type="Pfam" id="PF13458">
    <property type="entry name" value="Peripla_BP_6"/>
    <property type="match status" value="1"/>
</dbReference>
<dbReference type="PANTHER" id="PTHR30483">
    <property type="entry name" value="LEUCINE-SPECIFIC-BINDING PROTEIN"/>
    <property type="match status" value="1"/>
</dbReference>
<dbReference type="Gene3D" id="3.40.50.2300">
    <property type="match status" value="2"/>
</dbReference>
<dbReference type="InterPro" id="IPR028081">
    <property type="entry name" value="Leu-bd"/>
</dbReference>
<evidence type="ECO:0000256" key="1">
    <source>
        <dbReference type="ARBA" id="ARBA00010062"/>
    </source>
</evidence>
<sequence length="425" mass="46167">MTTSLSRRTALARGALALTAMALAAPAQAQTQPQAEIPVGWVLPLSGGSAAIGQQARAGVQIAVEQINAAGGIKALNGAKLKLVFADSQSKPDIGVSETERLIQRENVAVMSGAFNSAVTFPATEVAERYKTPWIVMGAVKDEITERNFKYVFRINNKATYDAREQLDAMDLLKKETGQGPKTLAIFYEGSDWGRSHAANVRKLAKERGYTLVLDEAAPPNQVDFSAQLLKIRAARPDALIAAFYTPDHLLLSRQLLEQQLNLPYGVHSVGGGTEDPSFYKAISPKAVAYYFVQEDRQVDALQGARLPEFTDVETKFKAQLGYDMSAYGAQGFAVMYVIKDALERARSADRQALRDAVAATDITAGPALYAGYQRIKFDEQGQNTFAHGAISQNLNGQRRTVWPAESRSPETKPAWPVPAFGARS</sequence>
<dbReference type="Proteomes" id="UP000036449">
    <property type="component" value="Unassembled WGS sequence"/>
</dbReference>
<organism evidence="7 8">
    <name type="scientific">Methylobacterium tarhaniae</name>
    <dbReference type="NCBI Taxonomy" id="1187852"/>
    <lineage>
        <taxon>Bacteria</taxon>
        <taxon>Pseudomonadati</taxon>
        <taxon>Pseudomonadota</taxon>
        <taxon>Alphaproteobacteria</taxon>
        <taxon>Hyphomicrobiales</taxon>
        <taxon>Methylobacteriaceae</taxon>
        <taxon>Methylobacterium</taxon>
    </lineage>
</organism>
<dbReference type="AlphaFoldDB" id="A0A0J6VSQ8"/>
<feature type="region of interest" description="Disordered" evidence="4">
    <location>
        <begin position="404"/>
        <end position="425"/>
    </location>
</feature>
<evidence type="ECO:0000256" key="2">
    <source>
        <dbReference type="ARBA" id="ARBA00022729"/>
    </source>
</evidence>
<dbReference type="PANTHER" id="PTHR30483:SF37">
    <property type="entry name" value="ABC TRANSPORTER SUBSTRATE-BINDING PROTEIN"/>
    <property type="match status" value="1"/>
</dbReference>
<feature type="domain" description="Leucine-binding protein" evidence="6">
    <location>
        <begin position="36"/>
        <end position="383"/>
    </location>
</feature>
<evidence type="ECO:0000313" key="8">
    <source>
        <dbReference type="Proteomes" id="UP000036449"/>
    </source>
</evidence>
<dbReference type="GO" id="GO:0006865">
    <property type="term" value="P:amino acid transport"/>
    <property type="evidence" value="ECO:0007669"/>
    <property type="project" value="UniProtKB-KW"/>
</dbReference>
<reference evidence="7 8" key="1">
    <citation type="submission" date="2015-03" db="EMBL/GenBank/DDBJ databases">
        <title>Genome sequencing of Methylobacterium tarhaniae DSM 25844.</title>
        <authorList>
            <person name="Chaudhry V."/>
            <person name="Patil P.B."/>
        </authorList>
    </citation>
    <scope>NUCLEOTIDE SEQUENCE [LARGE SCALE GENOMIC DNA]</scope>
    <source>
        <strain evidence="7 8">DSM 25844</strain>
    </source>
</reference>
<evidence type="ECO:0000256" key="3">
    <source>
        <dbReference type="ARBA" id="ARBA00022970"/>
    </source>
</evidence>
<feature type="chain" id="PRO_5005283264" evidence="5">
    <location>
        <begin position="30"/>
        <end position="425"/>
    </location>
</feature>
<dbReference type="CDD" id="cd06340">
    <property type="entry name" value="PBP1_ABC_ligand_binding-like"/>
    <property type="match status" value="1"/>
</dbReference>
<keyword evidence="3" id="KW-0813">Transport</keyword>
<dbReference type="SUPFAM" id="SSF53822">
    <property type="entry name" value="Periplasmic binding protein-like I"/>
    <property type="match status" value="1"/>
</dbReference>
<accession>A0A0J6VSQ8</accession>
<feature type="signal peptide" evidence="5">
    <location>
        <begin position="1"/>
        <end position="29"/>
    </location>
</feature>
<dbReference type="PATRIC" id="fig|1187852.3.peg.6153"/>
<keyword evidence="3" id="KW-0029">Amino-acid transport</keyword>
<comment type="similarity">
    <text evidence="1">Belongs to the leucine-binding protein family.</text>
</comment>
<dbReference type="RefSeq" id="WP_048450951.1">
    <property type="nucleotide sequence ID" value="NZ_JBNNPJ010000079.1"/>
</dbReference>
<evidence type="ECO:0000259" key="6">
    <source>
        <dbReference type="Pfam" id="PF13458"/>
    </source>
</evidence>
<keyword evidence="2 5" id="KW-0732">Signal</keyword>
<dbReference type="InterPro" id="IPR028082">
    <property type="entry name" value="Peripla_BP_I"/>
</dbReference>
<evidence type="ECO:0000256" key="5">
    <source>
        <dbReference type="SAM" id="SignalP"/>
    </source>
</evidence>
<dbReference type="OrthoDB" id="7855203at2"/>
<gene>
    <name evidence="7" type="ORF">VQ03_11225</name>
</gene>
<evidence type="ECO:0000313" key="7">
    <source>
        <dbReference type="EMBL" id="KMO42301.1"/>
    </source>
</evidence>
<dbReference type="PROSITE" id="PS51318">
    <property type="entry name" value="TAT"/>
    <property type="match status" value="1"/>
</dbReference>
<protein>
    <submittedName>
        <fullName evidence="7">ABC transporter substrate-binding protein</fullName>
    </submittedName>
</protein>
<dbReference type="EMBL" id="LABZ01000070">
    <property type="protein sequence ID" value="KMO42301.1"/>
    <property type="molecule type" value="Genomic_DNA"/>
</dbReference>
<dbReference type="InterPro" id="IPR051010">
    <property type="entry name" value="BCAA_transport"/>
</dbReference>
<proteinExistence type="inferred from homology"/>
<name>A0A0J6VSQ8_9HYPH</name>
<keyword evidence="8" id="KW-1185">Reference proteome</keyword>